<dbReference type="Proteomes" id="UP000234345">
    <property type="component" value="Unassembled WGS sequence"/>
</dbReference>
<dbReference type="EMBL" id="OCZC01000017">
    <property type="protein sequence ID" value="SOO22130.1"/>
    <property type="molecule type" value="Genomic_DNA"/>
</dbReference>
<name>A0A7Z7IV60_XANCH</name>
<protein>
    <submittedName>
        <fullName evidence="1">Uncharacterized protein</fullName>
    </submittedName>
</protein>
<evidence type="ECO:0000313" key="1">
    <source>
        <dbReference type="EMBL" id="SOO22130.1"/>
    </source>
</evidence>
<proteinExistence type="predicted"/>
<sequence length="22" mass="2606">MKMHMHLIMVKNLLIEGINLKV</sequence>
<organism evidence="1 2">
    <name type="scientific">Xanthomonas campestris pv. phaseoli</name>
    <dbReference type="NCBI Taxonomy" id="317013"/>
    <lineage>
        <taxon>Bacteria</taxon>
        <taxon>Pseudomonadati</taxon>
        <taxon>Pseudomonadota</taxon>
        <taxon>Gammaproteobacteria</taxon>
        <taxon>Lysobacterales</taxon>
        <taxon>Lysobacteraceae</taxon>
        <taxon>Xanthomonas</taxon>
    </lineage>
</organism>
<reference evidence="1 2" key="1">
    <citation type="submission" date="2017-10" db="EMBL/GenBank/DDBJ databases">
        <authorList>
            <person name="Regsiter A."/>
            <person name="William W."/>
        </authorList>
    </citation>
    <scope>NUCLEOTIDE SEQUENCE [LARGE SCALE GENOMIC DNA]</scope>
    <source>
        <strain evidence="1 2">CFBP6991</strain>
    </source>
</reference>
<evidence type="ECO:0000313" key="2">
    <source>
        <dbReference type="Proteomes" id="UP000234345"/>
    </source>
</evidence>
<dbReference type="AlphaFoldDB" id="A0A7Z7IV60"/>
<comment type="caution">
    <text evidence="1">The sequence shown here is derived from an EMBL/GenBank/DDBJ whole genome shotgun (WGS) entry which is preliminary data.</text>
</comment>
<accession>A0A7Z7IV60</accession>
<gene>
    <name evidence="1" type="ORF">XFF6991_4920</name>
</gene>